<dbReference type="Proteomes" id="UP000002164">
    <property type="component" value="Chromosome"/>
</dbReference>
<dbReference type="InterPro" id="IPR005538">
    <property type="entry name" value="LrgA/CidA"/>
</dbReference>
<evidence type="ECO:0000256" key="1">
    <source>
        <dbReference type="ARBA" id="ARBA00004651"/>
    </source>
</evidence>
<evidence type="ECO:0000313" key="8">
    <source>
        <dbReference type="Proteomes" id="UP000002164"/>
    </source>
</evidence>
<name>B1HPS9_LYSSC</name>
<keyword evidence="3 6" id="KW-0812">Transmembrane</keyword>
<dbReference type="KEGG" id="lsp:Bsph_1373"/>
<dbReference type="PANTHER" id="PTHR33931">
    <property type="entry name" value="HOLIN-LIKE PROTEIN CIDA-RELATED"/>
    <property type="match status" value="1"/>
</dbReference>
<evidence type="ECO:0000256" key="3">
    <source>
        <dbReference type="ARBA" id="ARBA00022692"/>
    </source>
</evidence>
<evidence type="ECO:0000256" key="5">
    <source>
        <dbReference type="ARBA" id="ARBA00023136"/>
    </source>
</evidence>
<keyword evidence="2" id="KW-1003">Cell membrane</keyword>
<dbReference type="GO" id="GO:0005886">
    <property type="term" value="C:plasma membrane"/>
    <property type="evidence" value="ECO:0007669"/>
    <property type="project" value="UniProtKB-SubCell"/>
</dbReference>
<dbReference type="EMBL" id="CP000817">
    <property type="protein sequence ID" value="ACA38981.1"/>
    <property type="molecule type" value="Genomic_DNA"/>
</dbReference>
<keyword evidence="5 6" id="KW-0472">Membrane</keyword>
<feature type="transmembrane region" description="Helical" evidence="6">
    <location>
        <begin position="12"/>
        <end position="34"/>
    </location>
</feature>
<dbReference type="EnsemblBacteria" id="ACA38981">
    <property type="protein sequence ID" value="ACA38981"/>
    <property type="gene ID" value="Bsph_1373"/>
</dbReference>
<feature type="transmembrane region" description="Helical" evidence="6">
    <location>
        <begin position="99"/>
        <end position="125"/>
    </location>
</feature>
<feature type="transmembrane region" description="Helical" evidence="6">
    <location>
        <begin position="74"/>
        <end position="93"/>
    </location>
</feature>
<protein>
    <submittedName>
        <fullName evidence="7">YwbH, ipa-23r holin-like protein</fullName>
    </submittedName>
</protein>
<evidence type="ECO:0000256" key="2">
    <source>
        <dbReference type="ARBA" id="ARBA00022475"/>
    </source>
</evidence>
<feature type="transmembrane region" description="Helical" evidence="6">
    <location>
        <begin position="40"/>
        <end position="62"/>
    </location>
</feature>
<organism evidence="7 8">
    <name type="scientific">Lysinibacillus sphaericus (strain C3-41)</name>
    <dbReference type="NCBI Taxonomy" id="444177"/>
    <lineage>
        <taxon>Bacteria</taxon>
        <taxon>Bacillati</taxon>
        <taxon>Bacillota</taxon>
        <taxon>Bacilli</taxon>
        <taxon>Bacillales</taxon>
        <taxon>Bacillaceae</taxon>
        <taxon>Lysinibacillus</taxon>
    </lineage>
</organism>
<dbReference type="HOGENOM" id="CLU_113736_2_1_9"/>
<evidence type="ECO:0000256" key="6">
    <source>
        <dbReference type="SAM" id="Phobius"/>
    </source>
</evidence>
<keyword evidence="4 6" id="KW-1133">Transmembrane helix</keyword>
<dbReference type="NCBIfam" id="NF002460">
    <property type="entry name" value="PRK01658.1"/>
    <property type="match status" value="1"/>
</dbReference>
<accession>B1HPS9</accession>
<gene>
    <name evidence="7" type="ordered locus">Bsph_1373</name>
</gene>
<dbReference type="PANTHER" id="PTHR33931:SF2">
    <property type="entry name" value="HOLIN-LIKE PROTEIN CIDA"/>
    <property type="match status" value="1"/>
</dbReference>
<proteinExistence type="predicted"/>
<reference evidence="7 8" key="1">
    <citation type="journal article" date="2008" name="J. Bacteriol.">
        <title>Complete genome sequence of the mosquitocidal bacterium Bacillus sphaericus C3-41 and comparison with those of closely related Bacillus species.</title>
        <authorList>
            <person name="Hu X."/>
            <person name="Fan W."/>
            <person name="Han B."/>
            <person name="Liu H."/>
            <person name="Zheng D."/>
            <person name="Li Q."/>
            <person name="Dong W."/>
            <person name="Yan J."/>
            <person name="Gao M."/>
            <person name="Berry C."/>
            <person name="Yuan Z."/>
        </authorList>
    </citation>
    <scope>NUCLEOTIDE SEQUENCE [LARGE SCALE GENOMIC DNA]</scope>
    <source>
        <strain evidence="7 8">C3-41</strain>
    </source>
</reference>
<dbReference type="AlphaFoldDB" id="B1HPS9"/>
<comment type="subcellular location">
    <subcellularLocation>
        <location evidence="1">Cell membrane</location>
        <topology evidence="1">Multi-pass membrane protein</topology>
    </subcellularLocation>
</comment>
<dbReference type="Pfam" id="PF03788">
    <property type="entry name" value="LrgA"/>
    <property type="match status" value="1"/>
</dbReference>
<evidence type="ECO:0000256" key="4">
    <source>
        <dbReference type="ARBA" id="ARBA00022989"/>
    </source>
</evidence>
<evidence type="ECO:0000313" key="7">
    <source>
        <dbReference type="EMBL" id="ACA38981.1"/>
    </source>
</evidence>
<sequence>MKSGEMLNENFATILLRVARIIFQIGILTIFYYMGVGIVTYLHIPLPGSVIGLLLLVLSLIFKIIKVEYIQDGASFLIGVLTLFFIPATVGVIDYPELMSITGLLIILAVIASTLISIYVTGLLTQIIEKKELKKKEGTESIVEEGKGELTVD</sequence>